<keyword evidence="1" id="KW-0732">Signal</keyword>
<protein>
    <recommendedName>
        <fullName evidence="3">UPAR/Ly6 domain-containing protein</fullName>
    </recommendedName>
</protein>
<feature type="signal peptide" evidence="1">
    <location>
        <begin position="1"/>
        <end position="18"/>
    </location>
</feature>
<dbReference type="SUPFAM" id="SSF57302">
    <property type="entry name" value="Snake toxin-like"/>
    <property type="match status" value="1"/>
</dbReference>
<dbReference type="Gene3D" id="2.10.60.10">
    <property type="entry name" value="CD59"/>
    <property type="match status" value="1"/>
</dbReference>
<dbReference type="AlphaFoldDB" id="G8G8Z9"/>
<accession>G8G8Z9</accession>
<name>G8G8Z9_EPICO</name>
<reference evidence="2" key="1">
    <citation type="submission" date="2011-06" db="EMBL/GenBank/DDBJ databases">
        <title>Differential gene expression of grouper iridovirus treated orange-spotted grouper (Epinephelus coioides).</title>
        <authorList>
            <person name="Wu M.-S."/>
            <person name="Chen C.-W."/>
            <person name="Liu Y.-C."/>
            <person name="Huang H.-H."/>
            <person name="Chang C.-Y."/>
        </authorList>
    </citation>
    <scope>NUCLEOTIDE SEQUENCE</scope>
</reference>
<evidence type="ECO:0008006" key="3">
    <source>
        <dbReference type="Google" id="ProtNLM"/>
    </source>
</evidence>
<proteinExistence type="evidence at transcript level"/>
<dbReference type="InterPro" id="IPR045860">
    <property type="entry name" value="Snake_toxin-like_sf"/>
</dbReference>
<sequence>MQWFGALILFVTLSAAFGLRCHSCSGKSCSFPIDCPTNFDRCATAEVNGEVVKSCMLKSNCVGPIKCCEGDLCNGSPAGPTSKPPGPTSKPNGSNNIPTGSSVLLLLASSGIITLFL</sequence>
<evidence type="ECO:0000256" key="1">
    <source>
        <dbReference type="SAM" id="SignalP"/>
    </source>
</evidence>
<organism evidence="2">
    <name type="scientific">Epinephelus coioides</name>
    <name type="common">Orange-spotted grouper</name>
    <name type="synonym">Epinephelus nebulosus</name>
    <dbReference type="NCBI Taxonomy" id="94232"/>
    <lineage>
        <taxon>Eukaryota</taxon>
        <taxon>Metazoa</taxon>
        <taxon>Chordata</taxon>
        <taxon>Craniata</taxon>
        <taxon>Vertebrata</taxon>
        <taxon>Euteleostomi</taxon>
        <taxon>Actinopterygii</taxon>
        <taxon>Neopterygii</taxon>
        <taxon>Teleostei</taxon>
        <taxon>Neoteleostei</taxon>
        <taxon>Acanthomorphata</taxon>
        <taxon>Eupercaria</taxon>
        <taxon>Perciformes</taxon>
        <taxon>Serranoidei</taxon>
        <taxon>Serranidae</taxon>
        <taxon>Epinephelinae</taxon>
        <taxon>Epinephelini</taxon>
        <taxon>Epinephelus</taxon>
    </lineage>
</organism>
<evidence type="ECO:0000313" key="2">
    <source>
        <dbReference type="EMBL" id="AER42674.1"/>
    </source>
</evidence>
<feature type="chain" id="PRO_5003509844" description="UPAR/Ly6 domain-containing protein" evidence="1">
    <location>
        <begin position="19"/>
        <end position="117"/>
    </location>
</feature>
<dbReference type="EMBL" id="JN112558">
    <property type="protein sequence ID" value="AER42674.1"/>
    <property type="molecule type" value="mRNA"/>
</dbReference>